<dbReference type="Pfam" id="PF07294">
    <property type="entry name" value="Fibroin_P25"/>
    <property type="match status" value="1"/>
</dbReference>
<accession>A0A6J2J958</accession>
<dbReference type="InterPro" id="IPR009911">
    <property type="entry name" value="Fibroin_P25"/>
</dbReference>
<feature type="chain" id="PRO_5026815743" evidence="1">
    <location>
        <begin position="19"/>
        <end position="234"/>
    </location>
</feature>
<keyword evidence="2" id="KW-1185">Reference proteome</keyword>
<dbReference type="KEGG" id="bman:114239694"/>
<dbReference type="GO" id="GO:0005198">
    <property type="term" value="F:structural molecule activity"/>
    <property type="evidence" value="ECO:0007669"/>
    <property type="project" value="InterPro"/>
</dbReference>
<organism evidence="2 3">
    <name type="scientific">Bombyx mandarina</name>
    <name type="common">Wild silk moth</name>
    <name type="synonym">Wild silkworm</name>
    <dbReference type="NCBI Taxonomy" id="7092"/>
    <lineage>
        <taxon>Eukaryota</taxon>
        <taxon>Metazoa</taxon>
        <taxon>Ecdysozoa</taxon>
        <taxon>Arthropoda</taxon>
        <taxon>Hexapoda</taxon>
        <taxon>Insecta</taxon>
        <taxon>Pterygota</taxon>
        <taxon>Neoptera</taxon>
        <taxon>Endopterygota</taxon>
        <taxon>Lepidoptera</taxon>
        <taxon>Glossata</taxon>
        <taxon>Ditrysia</taxon>
        <taxon>Bombycoidea</taxon>
        <taxon>Bombycidae</taxon>
        <taxon>Bombycinae</taxon>
        <taxon>Bombyx</taxon>
    </lineage>
</organism>
<dbReference type="RefSeq" id="XP_028025813.1">
    <property type="nucleotide sequence ID" value="XM_028170012.1"/>
</dbReference>
<protein>
    <submittedName>
        <fullName evidence="3">Uncharacterized protein LOC114239694</fullName>
    </submittedName>
</protein>
<proteinExistence type="predicted"/>
<name>A0A6J2J958_BOMMA</name>
<reference evidence="3" key="1">
    <citation type="submission" date="2025-08" db="UniProtKB">
        <authorList>
            <consortium name="RefSeq"/>
        </authorList>
    </citation>
    <scope>IDENTIFICATION</scope>
    <source>
        <tissue evidence="3">Silk gland</tissue>
    </source>
</reference>
<evidence type="ECO:0000313" key="2">
    <source>
        <dbReference type="Proteomes" id="UP000504629"/>
    </source>
</evidence>
<keyword evidence="1" id="KW-0732">Signal</keyword>
<evidence type="ECO:0000313" key="3">
    <source>
        <dbReference type="RefSeq" id="XP_028025813.1"/>
    </source>
</evidence>
<feature type="signal peptide" evidence="1">
    <location>
        <begin position="1"/>
        <end position="18"/>
    </location>
</feature>
<gene>
    <name evidence="3" type="primary">LOC114239694</name>
</gene>
<evidence type="ECO:0000256" key="1">
    <source>
        <dbReference type="SAM" id="SignalP"/>
    </source>
</evidence>
<dbReference type="Proteomes" id="UP000504629">
    <property type="component" value="Unplaced"/>
</dbReference>
<sequence length="234" mass="26439">MEFELCLCILSVLGLIAADDCCNCLDPADDPNNIERPCPNFDLDCIRDFFCSNAQCEVAYGPVPEPLFLKHYRLDAANANITGELYNVNVAGLNGNVVEFYVNRATEKVVLAMEVRSLRFHSPLTIFKYNRKRKEPIERSDYVEAVYGGATFTAVFPSICDLDLDNVEVFSYIEDSNPEYTLGSCLTSNLDFVAEAQVQKFINSMSDNIKEKFITQGKLFMINYIQYNICDFGL</sequence>
<dbReference type="GeneID" id="114239694"/>
<dbReference type="GO" id="GO:0005576">
    <property type="term" value="C:extracellular region"/>
    <property type="evidence" value="ECO:0007669"/>
    <property type="project" value="InterPro"/>
</dbReference>
<dbReference type="AlphaFoldDB" id="A0A6J2J958"/>
<dbReference type="OrthoDB" id="7446189at2759"/>